<dbReference type="EMBL" id="OMOD01000135">
    <property type="protein sequence ID" value="SPF41965.1"/>
    <property type="molecule type" value="Genomic_DNA"/>
</dbReference>
<dbReference type="PANTHER" id="PTHR11647:SF1">
    <property type="entry name" value="COLLAPSIN RESPONSE MEDIATOR PROTEIN"/>
    <property type="match status" value="1"/>
</dbReference>
<accession>A0A2U3KQL3</accession>
<dbReference type="CDD" id="cd01297">
    <property type="entry name" value="D-aminoacylase"/>
    <property type="match status" value="1"/>
</dbReference>
<reference evidence="3" key="1">
    <citation type="submission" date="2018-02" db="EMBL/GenBank/DDBJ databases">
        <authorList>
            <person name="Hausmann B."/>
        </authorList>
    </citation>
    <scope>NUCLEOTIDE SEQUENCE [LARGE SCALE GENOMIC DNA]</scope>
    <source>
        <strain evidence="3">Peat soil MAG SbA1</strain>
    </source>
</reference>
<gene>
    <name evidence="2" type="ORF">SBA1_410011</name>
</gene>
<protein>
    <submittedName>
        <fullName evidence="2">Dihydroorotase</fullName>
        <ecNumber evidence="2">3.5.2.3</ecNumber>
    </submittedName>
</protein>
<dbReference type="GO" id="GO:0005829">
    <property type="term" value="C:cytosol"/>
    <property type="evidence" value="ECO:0007669"/>
    <property type="project" value="TreeGrafter"/>
</dbReference>
<dbReference type="InterPro" id="IPR032466">
    <property type="entry name" value="Metal_Hydrolase"/>
</dbReference>
<dbReference type="InterPro" id="IPR011059">
    <property type="entry name" value="Metal-dep_hydrolase_composite"/>
</dbReference>
<dbReference type="InterPro" id="IPR050378">
    <property type="entry name" value="Metallo-dep_Hydrolases_sf"/>
</dbReference>
<dbReference type="Pfam" id="PF07969">
    <property type="entry name" value="Amidohydro_3"/>
    <property type="match status" value="2"/>
</dbReference>
<dbReference type="SUPFAM" id="SSF51556">
    <property type="entry name" value="Metallo-dependent hydrolases"/>
    <property type="match status" value="1"/>
</dbReference>
<dbReference type="Proteomes" id="UP000238701">
    <property type="component" value="Unassembled WGS sequence"/>
</dbReference>
<dbReference type="GO" id="GO:0004151">
    <property type="term" value="F:dihydroorotase activity"/>
    <property type="evidence" value="ECO:0007669"/>
    <property type="project" value="UniProtKB-EC"/>
</dbReference>
<dbReference type="SUPFAM" id="SSF51338">
    <property type="entry name" value="Composite domain of metallo-dependent hydrolases"/>
    <property type="match status" value="1"/>
</dbReference>
<feature type="domain" description="Amidohydrolase 3" evidence="1">
    <location>
        <begin position="83"/>
        <end position="288"/>
    </location>
</feature>
<proteinExistence type="predicted"/>
<dbReference type="AlphaFoldDB" id="A0A2U3KQL3"/>
<keyword evidence="2" id="KW-0378">Hydrolase</keyword>
<dbReference type="Gene3D" id="3.20.20.140">
    <property type="entry name" value="Metal-dependent hydrolases"/>
    <property type="match status" value="3"/>
</dbReference>
<evidence type="ECO:0000313" key="3">
    <source>
        <dbReference type="Proteomes" id="UP000238701"/>
    </source>
</evidence>
<feature type="domain" description="Amidohydrolase 3" evidence="1">
    <location>
        <begin position="459"/>
        <end position="552"/>
    </location>
</feature>
<organism evidence="2 3">
    <name type="scientific">Candidatus Sulfotelmatobacter kueseliae</name>
    <dbReference type="NCBI Taxonomy" id="2042962"/>
    <lineage>
        <taxon>Bacteria</taxon>
        <taxon>Pseudomonadati</taxon>
        <taxon>Acidobacteriota</taxon>
        <taxon>Terriglobia</taxon>
        <taxon>Terriglobales</taxon>
        <taxon>Candidatus Korobacteraceae</taxon>
        <taxon>Candidatus Sulfotelmatobacter</taxon>
    </lineage>
</organism>
<dbReference type="EC" id="3.5.2.3" evidence="2"/>
<evidence type="ECO:0000313" key="2">
    <source>
        <dbReference type="EMBL" id="SPF41965.1"/>
    </source>
</evidence>
<name>A0A2U3KQL3_9BACT</name>
<dbReference type="InterPro" id="IPR013108">
    <property type="entry name" value="Amidohydro_3"/>
</dbReference>
<dbReference type="PANTHER" id="PTHR11647">
    <property type="entry name" value="HYDRANTOINASE/DIHYDROPYRIMIDINASE FAMILY MEMBER"/>
    <property type="match status" value="1"/>
</dbReference>
<evidence type="ECO:0000259" key="1">
    <source>
        <dbReference type="Pfam" id="PF07969"/>
    </source>
</evidence>
<sequence>MKAMSTPRHLAFILTLIIVVFVSALIVVPGIMLAQAPGPAFDIVITNGHIIDGTGSPWYSGDVGIREGKIAAIGNLSAAPRKRTIDAGGKVVAPGFIDMLGQSELTILVDPRLPSKIFQGITSEITGEGNSIAPLNDAIIQTDRSGYDHYKITPDWRTFRQYFARLEKQGMGINLASYVGATQVRRMVLGDDDTQPTPEQLDQMKSLVRQAMQDGAVGVSTSLEYAPAPYAKTDELIALAAEGGKSGGIYATHMRNESDSVLDAIDEALRIGRQAHVPVEIWHIKVAGKNNWGRMPEVVAKINAARDAGADVTADTYAYTAWYNDFSAFIPPWAHDGGTAKLVERLKDPATREKIRKDMLTPSRDWDNEWQEISGPEAIMIGAVENPDLLPLQGKRLSEIAQLWNKDPMDALFDFLIQDPSTGVAVFGMSQPDVTLALQQPWVSIDNDSEGTSPEGILGQAHPHPRAYGTFPRILSKYVSEEKVLTLEDAIRKFSALPAQRLRLTDRGVLKAGMWADVVIFDPATVRDRATFDNPNQLSEGMDYVLVNGVPVIDQGKMTGALPGKVLRGAGYAP</sequence>